<evidence type="ECO:0000313" key="2">
    <source>
        <dbReference type="Proteomes" id="UP000273898"/>
    </source>
</evidence>
<sequence>MTHLTIENKKYVLIPEESYQELQKNAALKHHPEKTFSINEARAHSKKLIRKWATEK</sequence>
<organism evidence="1 2">
    <name type="scientific">Pedobacter alluvionis</name>
    <dbReference type="NCBI Taxonomy" id="475253"/>
    <lineage>
        <taxon>Bacteria</taxon>
        <taxon>Pseudomonadati</taxon>
        <taxon>Bacteroidota</taxon>
        <taxon>Sphingobacteriia</taxon>
        <taxon>Sphingobacteriales</taxon>
        <taxon>Sphingobacteriaceae</taxon>
        <taxon>Pedobacter</taxon>
    </lineage>
</organism>
<accession>A0A497Y4A9</accession>
<protein>
    <submittedName>
        <fullName evidence="1">Uncharacterized protein</fullName>
    </submittedName>
</protein>
<dbReference type="Proteomes" id="UP000273898">
    <property type="component" value="Unassembled WGS sequence"/>
</dbReference>
<reference evidence="1 2" key="1">
    <citation type="submission" date="2018-10" db="EMBL/GenBank/DDBJ databases">
        <title>Genomic Encyclopedia of Archaeal and Bacterial Type Strains, Phase II (KMG-II): from individual species to whole genera.</title>
        <authorList>
            <person name="Goeker M."/>
        </authorList>
    </citation>
    <scope>NUCLEOTIDE SEQUENCE [LARGE SCALE GENOMIC DNA]</scope>
    <source>
        <strain evidence="1 2">DSM 19624</strain>
    </source>
</reference>
<comment type="caution">
    <text evidence="1">The sequence shown here is derived from an EMBL/GenBank/DDBJ whole genome shotgun (WGS) entry which is preliminary data.</text>
</comment>
<dbReference type="AlphaFoldDB" id="A0A497Y4A9"/>
<evidence type="ECO:0000313" key="1">
    <source>
        <dbReference type="EMBL" id="RLJ76917.1"/>
    </source>
</evidence>
<gene>
    <name evidence="1" type="ORF">BCL90_1969</name>
</gene>
<name>A0A497Y4A9_9SPHI</name>
<proteinExistence type="predicted"/>
<dbReference type="EMBL" id="RCCK01000011">
    <property type="protein sequence ID" value="RLJ76917.1"/>
    <property type="molecule type" value="Genomic_DNA"/>
</dbReference>
<dbReference type="RefSeq" id="WP_165902650.1">
    <property type="nucleotide sequence ID" value="NZ_RCCK01000011.1"/>
</dbReference>